<keyword evidence="3" id="KW-0808">Transferase</keyword>
<name>A0ABV4DIW1_9FIRM</name>
<evidence type="ECO:0000256" key="1">
    <source>
        <dbReference type="SAM" id="Phobius"/>
    </source>
</evidence>
<feature type="domain" description="GGDEF" evidence="2">
    <location>
        <begin position="102"/>
        <end position="156"/>
    </location>
</feature>
<dbReference type="GO" id="GO:0052621">
    <property type="term" value="F:diguanylate cyclase activity"/>
    <property type="evidence" value="ECO:0007669"/>
    <property type="project" value="UniProtKB-EC"/>
</dbReference>
<keyword evidence="1" id="KW-0472">Membrane</keyword>
<dbReference type="EC" id="2.7.7.65" evidence="3"/>
<comment type="caution">
    <text evidence="3">The sequence shown here is derived from an EMBL/GenBank/DDBJ whole genome shotgun (WGS) entry which is preliminary data.</text>
</comment>
<dbReference type="InterPro" id="IPR043128">
    <property type="entry name" value="Rev_trsase/Diguanyl_cyclase"/>
</dbReference>
<gene>
    <name evidence="3" type="ORF">AALG99_13230</name>
</gene>
<evidence type="ECO:0000313" key="3">
    <source>
        <dbReference type="EMBL" id="MEY8634462.1"/>
    </source>
</evidence>
<dbReference type="Gene3D" id="3.30.70.270">
    <property type="match status" value="1"/>
</dbReference>
<keyword evidence="1" id="KW-0812">Transmembrane</keyword>
<evidence type="ECO:0000313" key="4">
    <source>
        <dbReference type="Proteomes" id="UP001565219"/>
    </source>
</evidence>
<feature type="transmembrane region" description="Helical" evidence="1">
    <location>
        <begin position="77"/>
        <end position="95"/>
    </location>
</feature>
<feature type="transmembrane region" description="Helical" evidence="1">
    <location>
        <begin position="23"/>
        <end position="44"/>
    </location>
</feature>
<sequence length="162" mass="18657">MINPLTRNLFDISPGQGYVRRPWIVYTYLIFYAYCAISIVVTVLNKRKIDRNIYHILAAFPILAVLVILVQQRYPNVILSGSAATCALLIIYLHLQNKQISMDYLINVPNRKEFFNMLGLMIKKLPEKQFILVVVSLRDFHQVNNTCGQQKGDELLLCKINA</sequence>
<evidence type="ECO:0000259" key="2">
    <source>
        <dbReference type="Pfam" id="PF00990"/>
    </source>
</evidence>
<dbReference type="Proteomes" id="UP001565219">
    <property type="component" value="Unassembled WGS sequence"/>
</dbReference>
<keyword evidence="1" id="KW-1133">Transmembrane helix</keyword>
<keyword evidence="3" id="KW-0548">Nucleotidyltransferase</keyword>
<keyword evidence="4" id="KW-1185">Reference proteome</keyword>
<organism evidence="3 4">
    <name type="scientific">Anaerostipes hominis</name>
    <name type="common">ex Lee et al. 2021</name>
    <dbReference type="NCBI Taxonomy" id="2025494"/>
    <lineage>
        <taxon>Bacteria</taxon>
        <taxon>Bacillati</taxon>
        <taxon>Bacillota</taxon>
        <taxon>Clostridia</taxon>
        <taxon>Lachnospirales</taxon>
        <taxon>Lachnospiraceae</taxon>
        <taxon>Anaerostipes</taxon>
    </lineage>
</organism>
<accession>A0ABV4DIW1</accession>
<proteinExistence type="predicted"/>
<dbReference type="EMBL" id="JBCLTR010000020">
    <property type="protein sequence ID" value="MEY8634462.1"/>
    <property type="molecule type" value="Genomic_DNA"/>
</dbReference>
<dbReference type="InterPro" id="IPR029787">
    <property type="entry name" value="Nucleotide_cyclase"/>
</dbReference>
<dbReference type="SUPFAM" id="SSF55073">
    <property type="entry name" value="Nucleotide cyclase"/>
    <property type="match status" value="1"/>
</dbReference>
<protein>
    <submittedName>
        <fullName evidence="3">Diguanylate cyclase</fullName>
        <ecNumber evidence="3">2.7.7.65</ecNumber>
    </submittedName>
</protein>
<dbReference type="RefSeq" id="WP_235824637.1">
    <property type="nucleotide sequence ID" value="NZ_BAABXW010000002.1"/>
</dbReference>
<reference evidence="3 4" key="1">
    <citation type="submission" date="2024-03" db="EMBL/GenBank/DDBJ databases">
        <title>Mouse gut bacterial collection (mGBC) of GemPharmatech.</title>
        <authorList>
            <person name="He Y."/>
            <person name="Dong L."/>
            <person name="Wu D."/>
            <person name="Gao X."/>
            <person name="Lin Z."/>
        </authorList>
    </citation>
    <scope>NUCLEOTIDE SEQUENCE [LARGE SCALE GENOMIC DNA]</scope>
    <source>
        <strain evidence="3 4">32-10</strain>
    </source>
</reference>
<dbReference type="InterPro" id="IPR000160">
    <property type="entry name" value="GGDEF_dom"/>
</dbReference>
<feature type="transmembrane region" description="Helical" evidence="1">
    <location>
        <begin position="53"/>
        <end position="71"/>
    </location>
</feature>
<dbReference type="Pfam" id="PF00990">
    <property type="entry name" value="GGDEF"/>
    <property type="match status" value="1"/>
</dbReference>